<dbReference type="GO" id="GO:0003998">
    <property type="term" value="F:acylphosphatase activity"/>
    <property type="evidence" value="ECO:0007669"/>
    <property type="project" value="UniProtKB-EC"/>
</dbReference>
<dbReference type="Proteomes" id="UP000601223">
    <property type="component" value="Unassembled WGS sequence"/>
</dbReference>
<evidence type="ECO:0000313" key="9">
    <source>
        <dbReference type="Proteomes" id="UP000601223"/>
    </source>
</evidence>
<dbReference type="AlphaFoldDB" id="A0A8J3JNT5"/>
<dbReference type="PROSITE" id="PS51160">
    <property type="entry name" value="ACYLPHOSPHATASE_3"/>
    <property type="match status" value="1"/>
</dbReference>
<dbReference type="SUPFAM" id="SSF54975">
    <property type="entry name" value="Acylphosphatase/BLUF domain-like"/>
    <property type="match status" value="1"/>
</dbReference>
<feature type="active site" evidence="5">
    <location>
        <position position="36"/>
    </location>
</feature>
<organism evidence="8 9">
    <name type="scientific">Catellatospora bangladeshensis</name>
    <dbReference type="NCBI Taxonomy" id="310355"/>
    <lineage>
        <taxon>Bacteria</taxon>
        <taxon>Bacillati</taxon>
        <taxon>Actinomycetota</taxon>
        <taxon>Actinomycetes</taxon>
        <taxon>Micromonosporales</taxon>
        <taxon>Micromonosporaceae</taxon>
        <taxon>Catellatospora</taxon>
    </lineage>
</organism>
<dbReference type="Gene3D" id="3.30.70.100">
    <property type="match status" value="1"/>
</dbReference>
<feature type="active site" evidence="5">
    <location>
        <position position="18"/>
    </location>
</feature>
<dbReference type="InterPro" id="IPR020456">
    <property type="entry name" value="Acylphosphatase"/>
</dbReference>
<name>A0A8J3JNT5_9ACTN</name>
<evidence type="ECO:0000256" key="4">
    <source>
        <dbReference type="ARBA" id="ARBA00047645"/>
    </source>
</evidence>
<dbReference type="EMBL" id="BONF01000033">
    <property type="protein sequence ID" value="GIF84106.1"/>
    <property type="molecule type" value="Genomic_DNA"/>
</dbReference>
<dbReference type="Pfam" id="PF00708">
    <property type="entry name" value="Acylphosphatase"/>
    <property type="match status" value="1"/>
</dbReference>
<dbReference type="PANTHER" id="PTHR47268:SF4">
    <property type="entry name" value="ACYLPHOSPHATASE"/>
    <property type="match status" value="1"/>
</dbReference>
<dbReference type="RefSeq" id="WP_239126035.1">
    <property type="nucleotide sequence ID" value="NZ_BONF01000033.1"/>
</dbReference>
<gene>
    <name evidence="8" type="primary">acyP</name>
    <name evidence="8" type="ORF">Cba03nite_54550</name>
</gene>
<evidence type="ECO:0000256" key="5">
    <source>
        <dbReference type="PROSITE-ProRule" id="PRU00520"/>
    </source>
</evidence>
<evidence type="ECO:0000256" key="1">
    <source>
        <dbReference type="ARBA" id="ARBA00005614"/>
    </source>
</evidence>
<protein>
    <recommendedName>
        <fullName evidence="3 5">acylphosphatase</fullName>
        <ecNumber evidence="2 5">3.6.1.7</ecNumber>
    </recommendedName>
</protein>
<evidence type="ECO:0000259" key="7">
    <source>
        <dbReference type="PROSITE" id="PS51160"/>
    </source>
</evidence>
<evidence type="ECO:0000256" key="6">
    <source>
        <dbReference type="RuleBase" id="RU004168"/>
    </source>
</evidence>
<comment type="caution">
    <text evidence="8">The sequence shown here is derived from an EMBL/GenBank/DDBJ whole genome shotgun (WGS) entry which is preliminary data.</text>
</comment>
<accession>A0A8J3JNT5</accession>
<feature type="domain" description="Acylphosphatase-like" evidence="7">
    <location>
        <begin position="3"/>
        <end position="89"/>
    </location>
</feature>
<evidence type="ECO:0000256" key="2">
    <source>
        <dbReference type="ARBA" id="ARBA00012150"/>
    </source>
</evidence>
<comment type="similarity">
    <text evidence="1 6">Belongs to the acylphosphatase family.</text>
</comment>
<evidence type="ECO:0000313" key="8">
    <source>
        <dbReference type="EMBL" id="GIF84106.1"/>
    </source>
</evidence>
<evidence type="ECO:0000256" key="3">
    <source>
        <dbReference type="ARBA" id="ARBA00015991"/>
    </source>
</evidence>
<dbReference type="InterPro" id="IPR001792">
    <property type="entry name" value="Acylphosphatase-like_dom"/>
</dbReference>
<keyword evidence="5" id="KW-0378">Hydrolase</keyword>
<keyword evidence="9" id="KW-1185">Reference proteome</keyword>
<dbReference type="InterPro" id="IPR036046">
    <property type="entry name" value="Acylphosphatase-like_dom_sf"/>
</dbReference>
<dbReference type="PANTHER" id="PTHR47268">
    <property type="entry name" value="ACYLPHOSPHATASE"/>
    <property type="match status" value="1"/>
</dbReference>
<sequence>MIRKRVVISGEVQGVYYRDTCRRLARDAGLGGWVRNRADRTVEAVFEGAPQQVERLVAWTRQGPELAIVDDVAVFDETPEGLSGFDIRPTV</sequence>
<proteinExistence type="inferred from homology"/>
<dbReference type="EC" id="3.6.1.7" evidence="2 5"/>
<comment type="catalytic activity">
    <reaction evidence="4 5">
        <text>an acyl phosphate + H2O = a carboxylate + phosphate + H(+)</text>
        <dbReference type="Rhea" id="RHEA:14965"/>
        <dbReference type="ChEBI" id="CHEBI:15377"/>
        <dbReference type="ChEBI" id="CHEBI:15378"/>
        <dbReference type="ChEBI" id="CHEBI:29067"/>
        <dbReference type="ChEBI" id="CHEBI:43474"/>
        <dbReference type="ChEBI" id="CHEBI:59918"/>
        <dbReference type="EC" id="3.6.1.7"/>
    </reaction>
</comment>
<reference evidence="8 9" key="1">
    <citation type="submission" date="2021-01" db="EMBL/GenBank/DDBJ databases">
        <title>Whole genome shotgun sequence of Catellatospora bangladeshensis NBRC 107357.</title>
        <authorList>
            <person name="Komaki H."/>
            <person name="Tamura T."/>
        </authorList>
    </citation>
    <scope>NUCLEOTIDE SEQUENCE [LARGE SCALE GENOMIC DNA]</scope>
    <source>
        <strain evidence="8 9">NBRC 107357</strain>
    </source>
</reference>